<dbReference type="InterPro" id="IPR027417">
    <property type="entry name" value="P-loop_NTPase"/>
</dbReference>
<dbReference type="PANTHER" id="PTHR43873:SF1">
    <property type="entry name" value="COBYRINATE A,C-DIAMIDE SYNTHASE"/>
    <property type="match status" value="1"/>
</dbReference>
<dbReference type="CDD" id="cd05388">
    <property type="entry name" value="CobB_N"/>
    <property type="match status" value="1"/>
</dbReference>
<comment type="cofactor">
    <cofactor evidence="1 7">
        <name>Mg(2+)</name>
        <dbReference type="ChEBI" id="CHEBI:18420"/>
    </cofactor>
</comment>
<accession>A0A7I8DL74</accession>
<evidence type="ECO:0000313" key="11">
    <source>
        <dbReference type="Proteomes" id="UP000515703"/>
    </source>
</evidence>
<feature type="site" description="Increases nucleophilicity of active site Cys" evidence="7">
    <location>
        <position position="436"/>
    </location>
</feature>
<evidence type="ECO:0000256" key="2">
    <source>
        <dbReference type="ARBA" id="ARBA00022598"/>
    </source>
</evidence>
<keyword evidence="5 7" id="KW-0460">Magnesium</keyword>
<dbReference type="PROSITE" id="PS51274">
    <property type="entry name" value="GATASE_COBBQ"/>
    <property type="match status" value="1"/>
</dbReference>
<feature type="domain" description="CobQ/CobB/MinD/ParA nucleotide binding" evidence="8">
    <location>
        <begin position="6"/>
        <end position="191"/>
    </location>
</feature>
<dbReference type="RefSeq" id="WP_185259467.1">
    <property type="nucleotide sequence ID" value="NZ_AP023368.1"/>
</dbReference>
<keyword evidence="3 7" id="KW-0547">Nucleotide-binding</keyword>
<comment type="pathway">
    <text evidence="7">Cofactor biosynthesis; adenosylcobalamin biosynthesis; cob(II)yrinate a,c-diamide from sirohydrochlorin (anaerobic route): step 10/10.</text>
</comment>
<comment type="miscellaneous">
    <text evidence="7">The a and c carboxylates of cobyrinate are activated for nucleophilic attack via formation of a phosphorylated intermediate by ATP. CbiA catalyzes first the amidation of the c-carboxylate, and then that of the a-carboxylate.</text>
</comment>
<feature type="active site" description="Nucleophile" evidence="7">
    <location>
        <position position="337"/>
    </location>
</feature>
<evidence type="ECO:0000256" key="7">
    <source>
        <dbReference type="HAMAP-Rule" id="MF_00027"/>
    </source>
</evidence>
<dbReference type="Pfam" id="PF07685">
    <property type="entry name" value="GATase_3"/>
    <property type="match status" value="1"/>
</dbReference>
<dbReference type="InterPro" id="IPR002586">
    <property type="entry name" value="CobQ/CobB/MinD/ParA_Nub-bd_dom"/>
</dbReference>
<sequence length="460" mass="51329">MKAPRVMIAAPGSGSGKTLLTCVLLQVLKNMEKSVAAFKCGPDFIDPMFHQKIIEVPSKNLDTFLSDEDTARYLFLEDAKGKDISVIEGVMGLYDGLAGIKEEASSYHLARVTKTPVILVIDANGMGRSLIPLINGFLQYDRALLIKGVVLNNISGMFYELIKGEIERELPVTVLGYFPKQKEIKLESRHLGLKLPGEVKGLKEEIQKLAAVMTTTLNIRNVLDIALTAEDLTYSKKVSYRKPAISVPAAKKIRIGIARDEAFCFYYEDNLRLLKKYNAELVPFSPLWDKELPKDINGLILGGGYPELYAKVLSENQMMRESISTALSKGMPSIAECGGFMYLHENLVNMEGEAYPMVGAVRGSCLYTGKLVRFGYIELTGRAESYLGIGGKIRGHEFHYFDSTDNGTSCMAEKPVTERSWQCVHADANHWWGFPHLYYYSNIEYVSNFLEKAGEYEESA</sequence>
<keyword evidence="6 7" id="KW-0315">Glutamine amidotransferase</keyword>
<dbReference type="EC" id="6.3.5.11" evidence="7"/>
<dbReference type="GO" id="GO:0042242">
    <property type="term" value="F:cobyrinic acid a,c-diamide synthase activity"/>
    <property type="evidence" value="ECO:0007669"/>
    <property type="project" value="UniProtKB-UniRule"/>
</dbReference>
<dbReference type="EMBL" id="AP023368">
    <property type="protein sequence ID" value="BCJ99193.1"/>
    <property type="molecule type" value="Genomic_DNA"/>
</dbReference>
<dbReference type="InterPro" id="IPR004484">
    <property type="entry name" value="CbiA/CobB_synth"/>
</dbReference>
<evidence type="ECO:0000259" key="9">
    <source>
        <dbReference type="Pfam" id="PF07685"/>
    </source>
</evidence>
<keyword evidence="4 7" id="KW-0067">ATP-binding</keyword>
<dbReference type="InterPro" id="IPR029062">
    <property type="entry name" value="Class_I_gatase-like"/>
</dbReference>
<reference evidence="10 11" key="2">
    <citation type="submission" date="2020-08" db="EMBL/GenBank/DDBJ databases">
        <authorList>
            <person name="Ueki A."/>
            <person name="Tonouchi A."/>
        </authorList>
    </citation>
    <scope>NUCLEOTIDE SEQUENCE [LARGE SCALE GENOMIC DNA]</scope>
    <source>
        <strain evidence="10 11">CTTW</strain>
    </source>
</reference>
<protein>
    <recommendedName>
        <fullName evidence="7">Cobyrinate a,c-diamide synthase</fullName>
        <ecNumber evidence="7">6.3.5.11</ecNumber>
    </recommendedName>
    <alternativeName>
        <fullName evidence="7">Cobyrinic acid a,c-diamide synthetase</fullName>
    </alternativeName>
</protein>
<gene>
    <name evidence="7 10" type="primary">cbiA</name>
    <name evidence="10" type="ORF">bsdcttw_22340</name>
</gene>
<dbReference type="SUPFAM" id="SSF52540">
    <property type="entry name" value="P-loop containing nucleoside triphosphate hydrolases"/>
    <property type="match status" value="1"/>
</dbReference>
<evidence type="ECO:0000256" key="4">
    <source>
        <dbReference type="ARBA" id="ARBA00022840"/>
    </source>
</evidence>
<reference evidence="10 11" key="1">
    <citation type="submission" date="2020-08" db="EMBL/GenBank/DDBJ databases">
        <title>Draft genome sequencing of an Anaerocolumna strain isolated from anoxic soil subjected to BSD treatment.</title>
        <authorList>
            <person name="Uek A."/>
            <person name="Tonouchi A."/>
        </authorList>
    </citation>
    <scope>NUCLEOTIDE SEQUENCE [LARGE SCALE GENOMIC DNA]</scope>
    <source>
        <strain evidence="10 11">CTTW</strain>
    </source>
</reference>
<dbReference type="NCBIfam" id="NF002204">
    <property type="entry name" value="PRK01077.1"/>
    <property type="match status" value="1"/>
</dbReference>
<comment type="similarity">
    <text evidence="7">Belongs to the CobB/CbiA family.</text>
</comment>
<keyword evidence="2 7" id="KW-0436">Ligase</keyword>
<evidence type="ECO:0000259" key="8">
    <source>
        <dbReference type="Pfam" id="PF01656"/>
    </source>
</evidence>
<comment type="domain">
    <text evidence="7">Comprises of two domains. The C-terminal domain contains the binding site for glutamine and catalyzes the hydrolysis of this substrate to glutamate and ammonia. The N-terminal domain is anticipated to bind ATP and cobyrinate and catalyzes the ultimate synthesis of the diamide product. The ammonia produced via the glutaminase domain is probably translocated to the adjacent domain via a molecular tunnel, where it reacts with an activated intermediate.</text>
</comment>
<keyword evidence="7" id="KW-0169">Cobalamin biosynthesis</keyword>
<keyword evidence="11" id="KW-1185">Reference proteome</keyword>
<dbReference type="GO" id="GO:0009236">
    <property type="term" value="P:cobalamin biosynthetic process"/>
    <property type="evidence" value="ECO:0007669"/>
    <property type="project" value="UniProtKB-UniRule"/>
</dbReference>
<name>A0A7I8DL74_9FIRM</name>
<dbReference type="Proteomes" id="UP000515703">
    <property type="component" value="Chromosome"/>
</dbReference>
<evidence type="ECO:0000256" key="5">
    <source>
        <dbReference type="ARBA" id="ARBA00022842"/>
    </source>
</evidence>
<evidence type="ECO:0000256" key="3">
    <source>
        <dbReference type="ARBA" id="ARBA00022741"/>
    </source>
</evidence>
<dbReference type="GO" id="GO:0005524">
    <property type="term" value="F:ATP binding"/>
    <property type="evidence" value="ECO:0007669"/>
    <property type="project" value="UniProtKB-UniRule"/>
</dbReference>
<evidence type="ECO:0000313" key="10">
    <source>
        <dbReference type="EMBL" id="BCJ99193.1"/>
    </source>
</evidence>
<feature type="domain" description="CobB/CobQ-like glutamine amidotransferase" evidence="9">
    <location>
        <begin position="254"/>
        <end position="407"/>
    </location>
</feature>
<evidence type="ECO:0000256" key="1">
    <source>
        <dbReference type="ARBA" id="ARBA00001946"/>
    </source>
</evidence>
<evidence type="ECO:0000256" key="6">
    <source>
        <dbReference type="ARBA" id="ARBA00022962"/>
    </source>
</evidence>
<comment type="function">
    <text evidence="7">Catalyzes the ATP-dependent amidation of the two carboxylate groups at positions a and c of cobyrinate, using either L-glutamine or ammonia as the nitrogen source.</text>
</comment>
<dbReference type="PANTHER" id="PTHR43873">
    <property type="entry name" value="COBYRINATE A,C-DIAMIDE SYNTHASE"/>
    <property type="match status" value="1"/>
</dbReference>
<comment type="catalytic activity">
    <reaction evidence="7">
        <text>cob(II)yrinate + 2 L-glutamine + 2 ATP + 2 H2O = cob(II)yrinate a,c diamide + 2 L-glutamate + 2 ADP + 2 phosphate + 2 H(+)</text>
        <dbReference type="Rhea" id="RHEA:26289"/>
        <dbReference type="ChEBI" id="CHEBI:15377"/>
        <dbReference type="ChEBI" id="CHEBI:15378"/>
        <dbReference type="ChEBI" id="CHEBI:29985"/>
        <dbReference type="ChEBI" id="CHEBI:30616"/>
        <dbReference type="ChEBI" id="CHEBI:43474"/>
        <dbReference type="ChEBI" id="CHEBI:58359"/>
        <dbReference type="ChEBI" id="CHEBI:58537"/>
        <dbReference type="ChEBI" id="CHEBI:58894"/>
        <dbReference type="ChEBI" id="CHEBI:456216"/>
        <dbReference type="EC" id="6.3.5.11"/>
    </reaction>
</comment>
<dbReference type="NCBIfam" id="TIGR00379">
    <property type="entry name" value="cobB"/>
    <property type="match status" value="1"/>
</dbReference>
<dbReference type="HAMAP" id="MF_00027">
    <property type="entry name" value="CobB_CbiA"/>
    <property type="match status" value="1"/>
</dbReference>
<proteinExistence type="inferred from homology"/>
<dbReference type="Pfam" id="PF01656">
    <property type="entry name" value="CbiA"/>
    <property type="match status" value="1"/>
</dbReference>
<dbReference type="AlphaFoldDB" id="A0A7I8DL74"/>
<dbReference type="CDD" id="cd03130">
    <property type="entry name" value="GATase1_CobB"/>
    <property type="match status" value="1"/>
</dbReference>
<dbReference type="InterPro" id="IPR011698">
    <property type="entry name" value="GATase_3"/>
</dbReference>
<dbReference type="UniPathway" id="UPA00148">
    <property type="reaction ID" value="UER00231"/>
</dbReference>
<dbReference type="Gene3D" id="3.40.50.300">
    <property type="entry name" value="P-loop containing nucleotide triphosphate hydrolases"/>
    <property type="match status" value="1"/>
</dbReference>
<dbReference type="Gene3D" id="3.40.50.880">
    <property type="match status" value="1"/>
</dbReference>
<organism evidence="10 11">
    <name type="scientific">Anaerocolumna chitinilytica</name>
    <dbReference type="NCBI Taxonomy" id="1727145"/>
    <lineage>
        <taxon>Bacteria</taxon>
        <taxon>Bacillati</taxon>
        <taxon>Bacillota</taxon>
        <taxon>Clostridia</taxon>
        <taxon>Lachnospirales</taxon>
        <taxon>Lachnospiraceae</taxon>
        <taxon>Anaerocolumna</taxon>
    </lineage>
</organism>
<dbReference type="SUPFAM" id="SSF52317">
    <property type="entry name" value="Class I glutamine amidotransferase-like"/>
    <property type="match status" value="1"/>
</dbReference>
<dbReference type="KEGG" id="acht:bsdcttw_22340"/>